<proteinExistence type="predicted"/>
<dbReference type="AlphaFoldDB" id="R7TJA8"/>
<dbReference type="EnsemblMetazoa" id="CapteT222094">
    <property type="protein sequence ID" value="CapteP222094"/>
    <property type="gene ID" value="CapteG222094"/>
</dbReference>
<reference evidence="3" key="3">
    <citation type="submission" date="2015-06" db="UniProtKB">
        <authorList>
            <consortium name="EnsemblMetazoa"/>
        </authorList>
    </citation>
    <scope>IDENTIFICATION</scope>
</reference>
<evidence type="ECO:0000256" key="1">
    <source>
        <dbReference type="SAM" id="MobiDB-lite"/>
    </source>
</evidence>
<feature type="region of interest" description="Disordered" evidence="1">
    <location>
        <begin position="158"/>
        <end position="182"/>
    </location>
</feature>
<name>R7TJA8_CAPTE</name>
<feature type="region of interest" description="Disordered" evidence="1">
    <location>
        <begin position="404"/>
        <end position="433"/>
    </location>
</feature>
<reference evidence="2 4" key="2">
    <citation type="journal article" date="2013" name="Nature">
        <title>Insights into bilaterian evolution from three spiralian genomes.</title>
        <authorList>
            <person name="Simakov O."/>
            <person name="Marletaz F."/>
            <person name="Cho S.J."/>
            <person name="Edsinger-Gonzales E."/>
            <person name="Havlak P."/>
            <person name="Hellsten U."/>
            <person name="Kuo D.H."/>
            <person name="Larsson T."/>
            <person name="Lv J."/>
            <person name="Arendt D."/>
            <person name="Savage R."/>
            <person name="Osoegawa K."/>
            <person name="de Jong P."/>
            <person name="Grimwood J."/>
            <person name="Chapman J.A."/>
            <person name="Shapiro H."/>
            <person name="Aerts A."/>
            <person name="Otillar R.P."/>
            <person name="Terry A.Y."/>
            <person name="Boore J.L."/>
            <person name="Grigoriev I.V."/>
            <person name="Lindberg D.R."/>
            <person name="Seaver E.C."/>
            <person name="Weisblat D.A."/>
            <person name="Putnam N.H."/>
            <person name="Rokhsar D.S."/>
        </authorList>
    </citation>
    <scope>NUCLEOTIDE SEQUENCE</scope>
    <source>
        <strain evidence="2 4">I ESC-2004</strain>
    </source>
</reference>
<feature type="region of interest" description="Disordered" evidence="1">
    <location>
        <begin position="216"/>
        <end position="245"/>
    </location>
</feature>
<feature type="compositionally biased region" description="Low complexity" evidence="1">
    <location>
        <begin position="266"/>
        <end position="279"/>
    </location>
</feature>
<feature type="compositionally biased region" description="Low complexity" evidence="1">
    <location>
        <begin position="92"/>
        <end position="110"/>
    </location>
</feature>
<protein>
    <submittedName>
        <fullName evidence="2 3">Uncharacterized protein</fullName>
    </submittedName>
</protein>
<feature type="region of interest" description="Disordered" evidence="1">
    <location>
        <begin position="595"/>
        <end position="615"/>
    </location>
</feature>
<keyword evidence="4" id="KW-1185">Reference proteome</keyword>
<reference evidence="4" key="1">
    <citation type="submission" date="2012-12" db="EMBL/GenBank/DDBJ databases">
        <authorList>
            <person name="Hellsten U."/>
            <person name="Grimwood J."/>
            <person name="Chapman J.A."/>
            <person name="Shapiro H."/>
            <person name="Aerts A."/>
            <person name="Otillar R.P."/>
            <person name="Terry A.Y."/>
            <person name="Boore J.L."/>
            <person name="Simakov O."/>
            <person name="Marletaz F."/>
            <person name="Cho S.-J."/>
            <person name="Edsinger-Gonzales E."/>
            <person name="Havlak P."/>
            <person name="Kuo D.-H."/>
            <person name="Larsson T."/>
            <person name="Lv J."/>
            <person name="Arendt D."/>
            <person name="Savage R."/>
            <person name="Osoegawa K."/>
            <person name="de Jong P."/>
            <person name="Lindberg D.R."/>
            <person name="Seaver E.C."/>
            <person name="Weisblat D.A."/>
            <person name="Putnam N.H."/>
            <person name="Grigoriev I.V."/>
            <person name="Rokhsar D.S."/>
        </authorList>
    </citation>
    <scope>NUCLEOTIDE SEQUENCE</scope>
    <source>
        <strain evidence="4">I ESC-2004</strain>
    </source>
</reference>
<gene>
    <name evidence="2" type="ORF">CAPTEDRAFT_222094</name>
</gene>
<accession>R7TJA8</accession>
<feature type="compositionally biased region" description="Polar residues" evidence="1">
    <location>
        <begin position="470"/>
        <end position="479"/>
    </location>
</feature>
<sequence length="700" mass="75009">MELLHVNLVESLLRELSLAQPLPFDIVQNEGRRHLMMDLASTGLMSEAESFKGAIDESAIPPSPPGSKISSGYGSDDDHIYCVNSRTQSQDTTPTLSLSNTPPQTPPAGQLLQQQPPLVESMDVMLASPNDCSGSQRGGRCMGNLDDLQELMSLLESSANSDPWGTSDSMEIDPVEPSNSDLADPKILLGLLTEAKKFCDDQQMVPGDMLLSPGASSCNSAELTPPSDVSSAQTSPLRVTSPPAGEAMPLSLALLQEQSSPQTANAASPLQQQASPSSALSIGLTTLPSRSLDSDGNLLQGTDEMPLKFPQSENVEMVNTSIASYLGQGIQELQTSVPSSLNCSPSPQDQLLQLNAEQALAMDCCNAGSNSTPLVGGNPFLVDTAQHVVSAPQQQQQPMLLVTRSTPPTLSTPTTMYIPTTTGMSSVKLPQTPLNKTSSISLLTPTAKRSLPNGQQRMKPLAIRVPLTASQRPQQQSWPLNPCPKASSLAFRNDHPYTSKQPEGSSTHAAKHKHRNHNHSSHSAMRLSSSSSSSVLETLLTTTKQLNPNDGSEKVLAAEGIQMTSSSSRAAFQQQLQQEEDAMAPLLKKLLTGEMNQREVHKDEQQVIDDRKGTLDPLTSDPFGLDLNVEGLSSLDDTDGGGIDLGLLGAESQGNRIWTPSSPCHDLMSSEMSSELAEILQEQTRQDDLWLQSYLDHTNL</sequence>
<feature type="region of interest" description="Disordered" evidence="1">
    <location>
        <begin position="87"/>
        <end position="110"/>
    </location>
</feature>
<evidence type="ECO:0000313" key="3">
    <source>
        <dbReference type="EnsemblMetazoa" id="CapteP222094"/>
    </source>
</evidence>
<feature type="region of interest" description="Disordered" evidence="1">
    <location>
        <begin position="258"/>
        <end position="279"/>
    </location>
</feature>
<feature type="compositionally biased region" description="Basic residues" evidence="1">
    <location>
        <begin position="509"/>
        <end position="520"/>
    </location>
</feature>
<evidence type="ECO:0000313" key="2">
    <source>
        <dbReference type="EMBL" id="ELT93888.1"/>
    </source>
</evidence>
<dbReference type="HOGENOM" id="CLU_393921_0_0_1"/>
<dbReference type="EMBL" id="AMQN01012531">
    <property type="status" value="NOT_ANNOTATED_CDS"/>
    <property type="molecule type" value="Genomic_DNA"/>
</dbReference>
<feature type="region of interest" description="Disordered" evidence="1">
    <location>
        <begin position="470"/>
        <end position="532"/>
    </location>
</feature>
<feature type="compositionally biased region" description="Polar residues" evidence="1">
    <location>
        <begin position="423"/>
        <end position="433"/>
    </location>
</feature>
<dbReference type="EMBL" id="KB309584">
    <property type="protein sequence ID" value="ELT93888.1"/>
    <property type="molecule type" value="Genomic_DNA"/>
</dbReference>
<dbReference type="Proteomes" id="UP000014760">
    <property type="component" value="Unassembled WGS sequence"/>
</dbReference>
<feature type="compositionally biased region" description="Polar residues" evidence="1">
    <location>
        <begin position="158"/>
        <end position="169"/>
    </location>
</feature>
<feature type="compositionally biased region" description="Low complexity" evidence="1">
    <location>
        <begin position="521"/>
        <end position="532"/>
    </location>
</feature>
<feature type="compositionally biased region" description="Polar residues" evidence="1">
    <location>
        <begin position="216"/>
        <end position="238"/>
    </location>
</feature>
<feature type="compositionally biased region" description="Basic and acidic residues" evidence="1">
    <location>
        <begin position="596"/>
        <end position="614"/>
    </location>
</feature>
<evidence type="ECO:0000313" key="4">
    <source>
        <dbReference type="Proteomes" id="UP000014760"/>
    </source>
</evidence>
<feature type="compositionally biased region" description="Low complexity" evidence="1">
    <location>
        <begin position="404"/>
        <end position="422"/>
    </location>
</feature>
<feature type="compositionally biased region" description="Polar residues" evidence="1">
    <location>
        <begin position="498"/>
        <end position="507"/>
    </location>
</feature>
<organism evidence="2">
    <name type="scientific">Capitella teleta</name>
    <name type="common">Polychaete worm</name>
    <dbReference type="NCBI Taxonomy" id="283909"/>
    <lineage>
        <taxon>Eukaryota</taxon>
        <taxon>Metazoa</taxon>
        <taxon>Spiralia</taxon>
        <taxon>Lophotrochozoa</taxon>
        <taxon>Annelida</taxon>
        <taxon>Polychaeta</taxon>
        <taxon>Sedentaria</taxon>
        <taxon>Scolecida</taxon>
        <taxon>Capitellidae</taxon>
        <taxon>Capitella</taxon>
    </lineage>
</organism>